<dbReference type="InterPro" id="IPR000286">
    <property type="entry name" value="HDACs"/>
</dbReference>
<protein>
    <recommendedName>
        <fullName evidence="2">Histone deacetylase domain-containing protein</fullName>
    </recommendedName>
</protein>
<dbReference type="SUPFAM" id="SSF52768">
    <property type="entry name" value="Arginase/deacetylase"/>
    <property type="match status" value="1"/>
</dbReference>
<dbReference type="AlphaFoldDB" id="A0A2M7EBA8"/>
<dbReference type="Pfam" id="PF00850">
    <property type="entry name" value="Hist_deacetyl"/>
    <property type="match status" value="1"/>
</dbReference>
<dbReference type="EMBL" id="PETJ01000048">
    <property type="protein sequence ID" value="PIV65013.1"/>
    <property type="molecule type" value="Genomic_DNA"/>
</dbReference>
<reference evidence="4" key="1">
    <citation type="submission" date="2017-09" db="EMBL/GenBank/DDBJ databases">
        <title>Depth-based differentiation of microbial function through sediment-hosted aquifers and enrichment of novel symbionts in the deep terrestrial subsurface.</title>
        <authorList>
            <person name="Probst A.J."/>
            <person name="Ladd B."/>
            <person name="Jarett J.K."/>
            <person name="Geller-Mcgrath D.E."/>
            <person name="Sieber C.M.K."/>
            <person name="Emerson J.B."/>
            <person name="Anantharaman K."/>
            <person name="Thomas B.C."/>
            <person name="Malmstrom R."/>
            <person name="Stieglmeier M."/>
            <person name="Klingl A."/>
            <person name="Woyke T."/>
            <person name="Ryan C.M."/>
            <person name="Banfield J.F."/>
        </authorList>
    </citation>
    <scope>NUCLEOTIDE SEQUENCE [LARGE SCALE GENOMIC DNA]</scope>
</reference>
<feature type="domain" description="Histone deacetylase" evidence="2">
    <location>
        <begin position="20"/>
        <end position="342"/>
    </location>
</feature>
<dbReference type="Gene3D" id="3.40.800.20">
    <property type="entry name" value="Histone deacetylase domain"/>
    <property type="match status" value="1"/>
</dbReference>
<proteinExistence type="inferred from homology"/>
<evidence type="ECO:0000313" key="3">
    <source>
        <dbReference type="EMBL" id="PIV65013.1"/>
    </source>
</evidence>
<gene>
    <name evidence="3" type="ORF">COS09_01775</name>
</gene>
<accession>A0A2M7EBA8</accession>
<evidence type="ECO:0000313" key="4">
    <source>
        <dbReference type="Proteomes" id="UP000230766"/>
    </source>
</evidence>
<dbReference type="PRINTS" id="PR01270">
    <property type="entry name" value="HDASUPER"/>
</dbReference>
<comment type="caution">
    <text evidence="3">The sequence shown here is derived from an EMBL/GenBank/DDBJ whole genome shotgun (WGS) entry which is preliminary data.</text>
</comment>
<dbReference type="Proteomes" id="UP000230766">
    <property type="component" value="Unassembled WGS sequence"/>
</dbReference>
<dbReference type="InterPro" id="IPR023801">
    <property type="entry name" value="His_deacetylse_dom"/>
</dbReference>
<evidence type="ECO:0000259" key="2">
    <source>
        <dbReference type="Pfam" id="PF00850"/>
    </source>
</evidence>
<dbReference type="InterPro" id="IPR023696">
    <property type="entry name" value="Ureohydrolase_dom_sf"/>
</dbReference>
<evidence type="ECO:0000256" key="1">
    <source>
        <dbReference type="ARBA" id="ARBA00005947"/>
    </source>
</evidence>
<dbReference type="GO" id="GO:0040029">
    <property type="term" value="P:epigenetic regulation of gene expression"/>
    <property type="evidence" value="ECO:0007669"/>
    <property type="project" value="TreeGrafter"/>
</dbReference>
<organism evidence="3 4">
    <name type="scientific">Candidatus Nealsonbacteria bacterium CG01_land_8_20_14_3_00_12</name>
    <dbReference type="NCBI Taxonomy" id="1974697"/>
    <lineage>
        <taxon>Bacteria</taxon>
        <taxon>Candidatus Nealsoniibacteriota</taxon>
    </lineage>
</organism>
<comment type="similarity">
    <text evidence="1">Belongs to the histone deacetylase family.</text>
</comment>
<name>A0A2M7EBA8_9BACT</name>
<dbReference type="PANTHER" id="PTHR10625">
    <property type="entry name" value="HISTONE DEACETYLASE HDAC1-RELATED"/>
    <property type="match status" value="1"/>
</dbReference>
<sequence length="389" mass="44178">MKIAILYQEKLKEYDFGEGHPFRGDRAEIFPRFLRKNLPEDGNYKILKAEPATEEDLLLICQKDYIDFTREYFKAANLGRDFNGRFYQYHSMDNLPGRNPGKIETAGRIIIGQAKLACDLMHANSATSHTLGYANAPMRIKKVISLGGGLHHAKPAYGEGFCIYNDVAFAAKYSIEKYKLERILVLDTDAHAGNGTMEYFYEDPRVLFIDLHQDPRTLYPGTGFAYQIGEGKGKGFTINVPLPVFAGDNSYQLVFEEIIEPVVKEFNPQIIIRNGGSDPHFADELTQLGLTVKGFRMIGEKVRKISEICDGRHPPTTPVIDMIGSGYNKKVLPYAWLALIAGLANFKIEIKESIAIPQQFQKDLVFEETKKVVKEVKRNLKNYWKYVKM</sequence>
<dbReference type="InterPro" id="IPR037138">
    <property type="entry name" value="His_deacetylse_dom_sf"/>
</dbReference>
<dbReference type="GO" id="GO:0004407">
    <property type="term" value="F:histone deacetylase activity"/>
    <property type="evidence" value="ECO:0007669"/>
    <property type="project" value="TreeGrafter"/>
</dbReference>